<dbReference type="RefSeq" id="WP_166946588.1">
    <property type="nucleotide sequence ID" value="NZ_JAARLZ010000002.1"/>
</dbReference>
<keyword evidence="2" id="KW-1185">Reference proteome</keyword>
<dbReference type="GO" id="GO:0003676">
    <property type="term" value="F:nucleic acid binding"/>
    <property type="evidence" value="ECO:0007669"/>
    <property type="project" value="InterPro"/>
</dbReference>
<dbReference type="Gene3D" id="3.40.50.2300">
    <property type="match status" value="1"/>
</dbReference>
<dbReference type="SUPFAM" id="SSF53098">
    <property type="entry name" value="Ribonuclease H-like"/>
    <property type="match status" value="1"/>
</dbReference>
<name>A0A7X5ZH65_9GAMM</name>
<evidence type="ECO:0000313" key="2">
    <source>
        <dbReference type="Proteomes" id="UP000490980"/>
    </source>
</evidence>
<dbReference type="Proteomes" id="UP000490980">
    <property type="component" value="Unassembled WGS sequence"/>
</dbReference>
<dbReference type="InterPro" id="IPR036397">
    <property type="entry name" value="RNaseH_sf"/>
</dbReference>
<dbReference type="CDD" id="cd04659">
    <property type="entry name" value="Piwi_piwi-like_ProArk"/>
    <property type="match status" value="1"/>
</dbReference>
<dbReference type="Gene3D" id="3.30.420.10">
    <property type="entry name" value="Ribonuclease H-like superfamily/Ribonuclease H"/>
    <property type="match status" value="1"/>
</dbReference>
<proteinExistence type="predicted"/>
<protein>
    <submittedName>
        <fullName evidence="1">Nuclease PIN</fullName>
    </submittedName>
</protein>
<accession>A0A7X5ZH65</accession>
<organism evidence="1 2">
    <name type="scientific">Luteibacter anthropi</name>
    <dbReference type="NCBI Taxonomy" id="564369"/>
    <lineage>
        <taxon>Bacteria</taxon>
        <taxon>Pseudomonadati</taxon>
        <taxon>Pseudomonadota</taxon>
        <taxon>Gammaproteobacteria</taxon>
        <taxon>Lysobacterales</taxon>
        <taxon>Rhodanobacteraceae</taxon>
        <taxon>Luteibacter</taxon>
    </lineage>
</organism>
<reference evidence="1 2" key="1">
    <citation type="submission" date="2020-03" db="EMBL/GenBank/DDBJ databases">
        <authorList>
            <person name="Lai Q."/>
        </authorList>
    </citation>
    <scope>NUCLEOTIDE SEQUENCE [LARGE SCALE GENOMIC DNA]</scope>
    <source>
        <strain evidence="1 2">CCUG 25036</strain>
    </source>
</reference>
<sequence>MKPLDAKLSPFQLLDEPMLSFAPGVGSDVDIHPLKGLLRFGPYSTDVLATYTPELRIVLIGPEGGQAQVVSLLRNLHGQQPATGTAGYVPDFPGFERVFKIALKSTHKAHYIAWPEQLGAMNGEGREQDKLVHAFQDALARLDLIREQFDVAVVHIPDHWLAVSNSDTFNAHDVFKAMGARAGIPTQVLNDRVFSYARSAPAAVAWRISIALYVKAGGIPWKLAPMAGVPEGTAYVGLAYALRTVNDKTHFVTCCSQVFDMDGGGMQFVAFEARDPVNDAAAARHNPFLSRADMRAVMARSLALYRQRNGGALPTRLVVHKTTPFSTDELSGLRDATSGVVEVECMSVGEQAGWRGVWMIRDQYGAKSGAKPVKPDGYPVPRGVLQAKSETSFLLWVAGNAPSASSRGGYFQGGKGIPRPLLVTRQAGSGDFGLIGEEILALTKMDWNNDALYDPVPVTIGYSRRLARAIANVPDLPGTSYPYRLFM</sequence>
<comment type="caution">
    <text evidence="1">The sequence shown here is derived from an EMBL/GenBank/DDBJ whole genome shotgun (WGS) entry which is preliminary data.</text>
</comment>
<dbReference type="EMBL" id="JAARLZ010000002">
    <property type="protein sequence ID" value="NII05482.1"/>
    <property type="molecule type" value="Genomic_DNA"/>
</dbReference>
<evidence type="ECO:0000313" key="1">
    <source>
        <dbReference type="EMBL" id="NII05482.1"/>
    </source>
</evidence>
<dbReference type="InterPro" id="IPR012337">
    <property type="entry name" value="RNaseH-like_sf"/>
</dbReference>
<dbReference type="AlphaFoldDB" id="A0A7X5ZH65"/>
<gene>
    <name evidence="1" type="ORF">HBF25_03645</name>
</gene>